<protein>
    <submittedName>
        <fullName evidence="3">Tyrosine-protein phosphatase</fullName>
    </submittedName>
</protein>
<dbReference type="PROSITE" id="PS00383">
    <property type="entry name" value="TYR_PHOSPHATASE_1"/>
    <property type="match status" value="1"/>
</dbReference>
<dbReference type="EMBL" id="JAGDYL010000005">
    <property type="protein sequence ID" value="MBO1804414.1"/>
    <property type="molecule type" value="Genomic_DNA"/>
</dbReference>
<proteinExistence type="inferred from homology"/>
<gene>
    <name evidence="3" type="ORF">J4H91_03665</name>
</gene>
<dbReference type="InterPro" id="IPR029021">
    <property type="entry name" value="Prot-tyrosine_phosphatase-like"/>
</dbReference>
<dbReference type="InterPro" id="IPR026893">
    <property type="entry name" value="Tyr/Ser_Pase_IphP-type"/>
</dbReference>
<dbReference type="SUPFAM" id="SSF52799">
    <property type="entry name" value="(Phosphotyrosine protein) phosphatases II"/>
    <property type="match status" value="1"/>
</dbReference>
<dbReference type="PANTHER" id="PTHR31126:SF1">
    <property type="entry name" value="TYROSINE SPECIFIC PROTEIN PHOSPHATASES DOMAIN-CONTAINING PROTEIN"/>
    <property type="match status" value="1"/>
</dbReference>
<dbReference type="PROSITE" id="PS50056">
    <property type="entry name" value="TYR_PHOSPHATASE_2"/>
    <property type="match status" value="1"/>
</dbReference>
<sequence>MNRTQHGTTRPAEVDGPAESAERVAAGRMLLDGAHNFRDLGGYAASGSALRPGLLYRADALNALTDADLDTLRGLGIGLVLDLREGTERLANPDRVDGLGVEHRSVPLHDDQLMNAAGVTQPAVDEQYRLYWERFGHRVAEAVGVLLAAERPAVVHCTAGKDRTGVVVAVLLELLGVPRETISADYLVSCRFLAESPFWERAARDYVQAGIPLFTLEEAKGVPRGGIVVEVLDALIERHGSLESFLLAHGIPPESIDRFRARMLV</sequence>
<evidence type="ECO:0000313" key="4">
    <source>
        <dbReference type="Proteomes" id="UP000664398"/>
    </source>
</evidence>
<dbReference type="InterPro" id="IPR016130">
    <property type="entry name" value="Tyr_Pase_AS"/>
</dbReference>
<comment type="similarity">
    <text evidence="1">Belongs to the protein-tyrosine phosphatase family.</text>
</comment>
<dbReference type="AlphaFoldDB" id="A0A939RYG8"/>
<comment type="caution">
    <text evidence="3">The sequence shown here is derived from an EMBL/GenBank/DDBJ whole genome shotgun (WGS) entry which is preliminary data.</text>
</comment>
<accession>A0A939RYG8</accession>
<name>A0A939RYG8_9MICO</name>
<evidence type="ECO:0000313" key="3">
    <source>
        <dbReference type="EMBL" id="MBO1804414.1"/>
    </source>
</evidence>
<dbReference type="PANTHER" id="PTHR31126">
    <property type="entry name" value="TYROSINE-PROTEIN PHOSPHATASE"/>
    <property type="match status" value="1"/>
</dbReference>
<dbReference type="Proteomes" id="UP000664398">
    <property type="component" value="Unassembled WGS sequence"/>
</dbReference>
<dbReference type="Gene3D" id="3.90.190.10">
    <property type="entry name" value="Protein tyrosine phosphatase superfamily"/>
    <property type="match status" value="1"/>
</dbReference>
<dbReference type="GO" id="GO:0004721">
    <property type="term" value="F:phosphoprotein phosphatase activity"/>
    <property type="evidence" value="ECO:0007669"/>
    <property type="project" value="InterPro"/>
</dbReference>
<reference evidence="3" key="1">
    <citation type="submission" date="2021-03" db="EMBL/GenBank/DDBJ databases">
        <title>Leucobacter chromiisoli sp. nov., isolated from chromium-containing soil of chemical plant.</title>
        <authorList>
            <person name="Xu Z."/>
        </authorList>
    </citation>
    <scope>NUCLEOTIDE SEQUENCE</scope>
    <source>
        <strain evidence="3">A2</strain>
    </source>
</reference>
<dbReference type="Pfam" id="PF13350">
    <property type="entry name" value="Y_phosphatase3"/>
    <property type="match status" value="1"/>
</dbReference>
<evidence type="ECO:0000256" key="1">
    <source>
        <dbReference type="ARBA" id="ARBA00009580"/>
    </source>
</evidence>
<keyword evidence="4" id="KW-1185">Reference proteome</keyword>
<dbReference type="InterPro" id="IPR000387">
    <property type="entry name" value="Tyr_Pase_dom"/>
</dbReference>
<feature type="domain" description="Tyrosine specific protein phosphatases" evidence="2">
    <location>
        <begin position="133"/>
        <end position="172"/>
    </location>
</feature>
<evidence type="ECO:0000259" key="2">
    <source>
        <dbReference type="PROSITE" id="PS50056"/>
    </source>
</evidence>
<organism evidence="3 4">
    <name type="scientific">Leucobacter ruminantium</name>
    <dbReference type="NCBI Taxonomy" id="1289170"/>
    <lineage>
        <taxon>Bacteria</taxon>
        <taxon>Bacillati</taxon>
        <taxon>Actinomycetota</taxon>
        <taxon>Actinomycetes</taxon>
        <taxon>Micrococcales</taxon>
        <taxon>Microbacteriaceae</taxon>
        <taxon>Leucobacter</taxon>
    </lineage>
</organism>
<dbReference type="RefSeq" id="WP_208044904.1">
    <property type="nucleotide sequence ID" value="NZ_JAGDYL010000005.1"/>
</dbReference>